<sequence>MNRWHESGCRRPDVSAASGIICCNYCFAVPTFEESPTLPTSSPLESYSYDLAWPSVVSQKGQIPEGSSKQGQTEHQNGSPSSDLRGLGFPKITSKDGIRLIRLKAGTFDSPLHAELEVVRINHSPVPLYEALSYTSVNETGDRDEFRPVFVGTYWDVVYVPYTCEQALRSIRDEAVDRLLWVDSLCINPADLQEKSQQVSLISHIYQRATSVIAYLGDETADSAEAMGFLKSTAMAGPGVTVGQMHIDKDLQSALKSLLNRPYFFRIWAVQEVLLAREFEVVCGRQFAPWPKMPFTQASPDLSIPNWLFRDQKWYGLTDRDLSGILIQALPYKCLDPRDKIFAVLGLIAESGLVPDYTVPIERVYTGLTEYLVKYCDAMDVLRLAGRKKLFDLPSWVPDWSQACTPDILTQSEDLLDEEDNVLPGLMHVLFTGLLDHECDVHKSTNTSVLRTRAIRLCNIQGTVQRFKRYAHVSSLLEQRTNLIITVPDPEYQPEEDGLFILGGCGSPIILRNNPVSGGYTLVTACTLSLGAPPTRSLLVPWPNSNDIHHTVSPLSLEENNLIQEFHLILQQAIQEASADHTPPVFSTIRDRVLSFSMISLSPLVLHEAKLRETWNTLSRELGWMFRDQEAIWQLLQEVNRLDATDRQGESIMRRYGNLLIKYCGRDFPSTYTWDLRQFCWSFLHRINPEHTPPSPHWSPILNQILAHLPDILKWAQTTEQLLRMFEYTDSVFRGCWTSFPGSQLAGRWTTHYNNFCDAVRMGSPQNGLDQRPSLDESCHWDVQEFETHLRMRERLWGLTLPPELNGKVANSFMMHAWFRSLGLELYDEEMVEIW</sequence>
<name>A0A317XH35_9EURO</name>
<dbReference type="Proteomes" id="UP000246702">
    <property type="component" value="Unassembled WGS sequence"/>
</dbReference>
<proteinExistence type="predicted"/>
<evidence type="ECO:0000313" key="4">
    <source>
        <dbReference type="Proteomes" id="UP000246702"/>
    </source>
</evidence>
<reference evidence="3 4" key="1">
    <citation type="submission" date="2016-12" db="EMBL/GenBank/DDBJ databases">
        <title>The genomes of Aspergillus section Nigri reveals drivers in fungal speciation.</title>
        <authorList>
            <consortium name="DOE Joint Genome Institute"/>
            <person name="Vesth T.C."/>
            <person name="Nybo J."/>
            <person name="Theobald S."/>
            <person name="Brandl J."/>
            <person name="Frisvad J.C."/>
            <person name="Nielsen K.F."/>
            <person name="Lyhne E.K."/>
            <person name="Kogle M.E."/>
            <person name="Kuo A."/>
            <person name="Riley R."/>
            <person name="Clum A."/>
            <person name="Nolan M."/>
            <person name="Lipzen A."/>
            <person name="Salamov A."/>
            <person name="Henrissat B."/>
            <person name="Wiebenga A."/>
            <person name="De Vries R.P."/>
            <person name="Grigoriev I.V."/>
            <person name="Mortensen U.H."/>
            <person name="Andersen M.R."/>
            <person name="Baker S.E."/>
        </authorList>
    </citation>
    <scope>NUCLEOTIDE SEQUENCE [LARGE SCALE GENOMIC DNA]</scope>
    <source>
        <strain evidence="3 4">CBS 115572</strain>
    </source>
</reference>
<keyword evidence="4" id="KW-1185">Reference proteome</keyword>
<evidence type="ECO:0000256" key="1">
    <source>
        <dbReference type="SAM" id="MobiDB-lite"/>
    </source>
</evidence>
<dbReference type="InterPro" id="IPR052895">
    <property type="entry name" value="HetReg/Transcr_Mod"/>
</dbReference>
<comment type="caution">
    <text evidence="3">The sequence shown here is derived from an EMBL/GenBank/DDBJ whole genome shotgun (WGS) entry which is preliminary data.</text>
</comment>
<dbReference type="InterPro" id="IPR010730">
    <property type="entry name" value="HET"/>
</dbReference>
<dbReference type="STRING" id="1450535.A0A317XH35"/>
<evidence type="ECO:0000313" key="3">
    <source>
        <dbReference type="EMBL" id="PWY96758.1"/>
    </source>
</evidence>
<dbReference type="GeneID" id="37111012"/>
<dbReference type="Pfam" id="PF06985">
    <property type="entry name" value="HET"/>
    <property type="match status" value="1"/>
</dbReference>
<dbReference type="RefSeq" id="XP_025473519.1">
    <property type="nucleotide sequence ID" value="XM_025608869.1"/>
</dbReference>
<dbReference type="PANTHER" id="PTHR24148">
    <property type="entry name" value="ANKYRIN REPEAT DOMAIN-CONTAINING PROTEIN 39 HOMOLOG-RELATED"/>
    <property type="match status" value="1"/>
</dbReference>
<gene>
    <name evidence="3" type="ORF">BO94DRAFT_481807</name>
</gene>
<feature type="compositionally biased region" description="Polar residues" evidence="1">
    <location>
        <begin position="60"/>
        <end position="82"/>
    </location>
</feature>
<feature type="region of interest" description="Disordered" evidence="1">
    <location>
        <begin position="60"/>
        <end position="89"/>
    </location>
</feature>
<evidence type="ECO:0000259" key="2">
    <source>
        <dbReference type="Pfam" id="PF06985"/>
    </source>
</evidence>
<organism evidence="3 4">
    <name type="scientific">Aspergillus sclerotioniger CBS 115572</name>
    <dbReference type="NCBI Taxonomy" id="1450535"/>
    <lineage>
        <taxon>Eukaryota</taxon>
        <taxon>Fungi</taxon>
        <taxon>Dikarya</taxon>
        <taxon>Ascomycota</taxon>
        <taxon>Pezizomycotina</taxon>
        <taxon>Eurotiomycetes</taxon>
        <taxon>Eurotiomycetidae</taxon>
        <taxon>Eurotiales</taxon>
        <taxon>Aspergillaceae</taxon>
        <taxon>Aspergillus</taxon>
        <taxon>Aspergillus subgen. Circumdati</taxon>
    </lineage>
</organism>
<dbReference type="PANTHER" id="PTHR24148:SF64">
    <property type="entry name" value="HETEROKARYON INCOMPATIBILITY DOMAIN-CONTAINING PROTEIN"/>
    <property type="match status" value="1"/>
</dbReference>
<accession>A0A317XH35</accession>
<dbReference type="EMBL" id="MSFK01000001">
    <property type="protein sequence ID" value="PWY96758.1"/>
    <property type="molecule type" value="Genomic_DNA"/>
</dbReference>
<dbReference type="AlphaFoldDB" id="A0A317XH35"/>
<feature type="domain" description="Heterokaryon incompatibility" evidence="2">
    <location>
        <begin position="129"/>
        <end position="272"/>
    </location>
</feature>
<protein>
    <recommendedName>
        <fullName evidence="2">Heterokaryon incompatibility domain-containing protein</fullName>
    </recommendedName>
</protein>
<dbReference type="OrthoDB" id="2157530at2759"/>